<organism evidence="3 4">
    <name type="scientific">Pseudovirgaria hyperparasitica</name>
    <dbReference type="NCBI Taxonomy" id="470096"/>
    <lineage>
        <taxon>Eukaryota</taxon>
        <taxon>Fungi</taxon>
        <taxon>Dikarya</taxon>
        <taxon>Ascomycota</taxon>
        <taxon>Pezizomycotina</taxon>
        <taxon>Dothideomycetes</taxon>
        <taxon>Dothideomycetes incertae sedis</taxon>
        <taxon>Acrospermales</taxon>
        <taxon>Acrospermaceae</taxon>
        <taxon>Pseudovirgaria</taxon>
    </lineage>
</organism>
<dbReference type="Gene3D" id="1.10.238.10">
    <property type="entry name" value="EF-hand"/>
    <property type="match status" value="1"/>
</dbReference>
<dbReference type="GeneID" id="54481831"/>
<accession>A0A6A6W9L2</accession>
<feature type="compositionally biased region" description="Polar residues" evidence="1">
    <location>
        <begin position="181"/>
        <end position="194"/>
    </location>
</feature>
<feature type="region of interest" description="Disordered" evidence="1">
    <location>
        <begin position="140"/>
        <end position="391"/>
    </location>
</feature>
<feature type="domain" description="EH" evidence="2">
    <location>
        <begin position="549"/>
        <end position="639"/>
    </location>
</feature>
<feature type="compositionally biased region" description="Low complexity" evidence="1">
    <location>
        <begin position="1"/>
        <end position="21"/>
    </location>
</feature>
<feature type="compositionally biased region" description="Low complexity" evidence="1">
    <location>
        <begin position="166"/>
        <end position="177"/>
    </location>
</feature>
<dbReference type="SUPFAM" id="SSF47473">
    <property type="entry name" value="EF-hand"/>
    <property type="match status" value="1"/>
</dbReference>
<dbReference type="InterPro" id="IPR000261">
    <property type="entry name" value="EH_dom"/>
</dbReference>
<feature type="compositionally biased region" description="Basic and acidic residues" evidence="1">
    <location>
        <begin position="357"/>
        <end position="370"/>
    </location>
</feature>
<evidence type="ECO:0000313" key="4">
    <source>
        <dbReference type="Proteomes" id="UP000799437"/>
    </source>
</evidence>
<feature type="region of interest" description="Disordered" evidence="1">
    <location>
        <begin position="451"/>
        <end position="539"/>
    </location>
</feature>
<feature type="compositionally biased region" description="Polar residues" evidence="1">
    <location>
        <begin position="294"/>
        <end position="309"/>
    </location>
</feature>
<dbReference type="CDD" id="cd00052">
    <property type="entry name" value="EH"/>
    <property type="match status" value="1"/>
</dbReference>
<feature type="compositionally biased region" description="Basic and acidic residues" evidence="1">
    <location>
        <begin position="261"/>
        <end position="274"/>
    </location>
</feature>
<dbReference type="PROSITE" id="PS50031">
    <property type="entry name" value="EH"/>
    <property type="match status" value="1"/>
</dbReference>
<sequence length="661" mass="72105">MTSISSVPSSTTTSPSRSTVPHNTPGAALKGASTAFAKPPLKPKPTFPNYAGAHGALIAATKAGSQQSSPTYNPSFVGSLSRQSTGSSTRHSTASPSPSRWQPRNPSSTDMLHLPVDPAASRTISPSNIAATLAAARHTPMVHKLQQKPSQTHRAGEDMRDTMRGAHSAAQKAAAHKSSSDVIRQQEIASQGSITLPPPPQEKPTDETSIPPTSALVKMFEQARSTNGSDGSKSDTPGTEENTVPQPVILSPTPRRTFSIKKVEDERSVREAAKEVNQSMTGSSAPAPAPKPQRLSSIKSMNSEKQAASQKKVLPTRHVPQSNPINISALRPATDGGEQISPVSSYASAAETVDEVQETHVPKSKPEPRPPRRVRRSQTALGTATSVSPSKLMPHRLNRQNSLQRQMTAEPYMRPTSVPNSAYGRENLQRITAHMTGDSLANAIVGAALASSKNPSRQISPARAAAPPLPRRHERPGHMHHTFFGHKSRTPSPIKQPGKLRQTMRKDESSESSSDDNHHKRKGMFRRKHPNKHHEGARKRWRDAITIHERKRYEGVWAANKGLLISPATIEPHKRFGDESADVLDLVVRDIWARSRLQDHVLEEVWDLVDSRKVGRLTKEEFVVGLWLVDQRLKGRKLPTRVGESVWASVTGAGVKIRYKK</sequence>
<dbReference type="InterPro" id="IPR011992">
    <property type="entry name" value="EF-hand-dom_pair"/>
</dbReference>
<dbReference type="OrthoDB" id="10045710at2759"/>
<feature type="compositionally biased region" description="Basic residues" evidence="1">
    <location>
        <begin position="519"/>
        <end position="539"/>
    </location>
</feature>
<dbReference type="Proteomes" id="UP000799437">
    <property type="component" value="Unassembled WGS sequence"/>
</dbReference>
<evidence type="ECO:0000256" key="1">
    <source>
        <dbReference type="SAM" id="MobiDB-lite"/>
    </source>
</evidence>
<feature type="compositionally biased region" description="Polar residues" evidence="1">
    <location>
        <begin position="378"/>
        <end position="389"/>
    </location>
</feature>
<keyword evidence="4" id="KW-1185">Reference proteome</keyword>
<dbReference type="SMART" id="SM00027">
    <property type="entry name" value="EH"/>
    <property type="match status" value="1"/>
</dbReference>
<protein>
    <recommendedName>
        <fullName evidence="2">EH domain-containing protein</fullName>
    </recommendedName>
</protein>
<dbReference type="EMBL" id="ML996570">
    <property type="protein sequence ID" value="KAF2758849.1"/>
    <property type="molecule type" value="Genomic_DNA"/>
</dbReference>
<feature type="compositionally biased region" description="Basic and acidic residues" evidence="1">
    <location>
        <begin position="154"/>
        <end position="164"/>
    </location>
</feature>
<dbReference type="RefSeq" id="XP_033601300.1">
    <property type="nucleotide sequence ID" value="XM_033740777.1"/>
</dbReference>
<dbReference type="AlphaFoldDB" id="A0A6A6W9L2"/>
<evidence type="ECO:0000313" key="3">
    <source>
        <dbReference type="EMBL" id="KAF2758849.1"/>
    </source>
</evidence>
<gene>
    <name evidence="3" type="ORF">EJ05DRAFT_324145</name>
</gene>
<evidence type="ECO:0000259" key="2">
    <source>
        <dbReference type="PROSITE" id="PS50031"/>
    </source>
</evidence>
<feature type="compositionally biased region" description="Basic residues" evidence="1">
    <location>
        <begin position="470"/>
        <end position="489"/>
    </location>
</feature>
<feature type="region of interest" description="Disordered" evidence="1">
    <location>
        <begin position="1"/>
        <end position="123"/>
    </location>
</feature>
<name>A0A6A6W9L2_9PEZI</name>
<feature type="compositionally biased region" description="Polar residues" evidence="1">
    <location>
        <begin position="223"/>
        <end position="245"/>
    </location>
</feature>
<dbReference type="Pfam" id="PF12763">
    <property type="entry name" value="EH"/>
    <property type="match status" value="1"/>
</dbReference>
<feature type="compositionally biased region" description="Polar residues" evidence="1">
    <location>
        <begin position="63"/>
        <end position="110"/>
    </location>
</feature>
<proteinExistence type="predicted"/>
<reference evidence="3" key="1">
    <citation type="journal article" date="2020" name="Stud. Mycol.">
        <title>101 Dothideomycetes genomes: a test case for predicting lifestyles and emergence of pathogens.</title>
        <authorList>
            <person name="Haridas S."/>
            <person name="Albert R."/>
            <person name="Binder M."/>
            <person name="Bloem J."/>
            <person name="Labutti K."/>
            <person name="Salamov A."/>
            <person name="Andreopoulos B."/>
            <person name="Baker S."/>
            <person name="Barry K."/>
            <person name="Bills G."/>
            <person name="Bluhm B."/>
            <person name="Cannon C."/>
            <person name="Castanera R."/>
            <person name="Culley D."/>
            <person name="Daum C."/>
            <person name="Ezra D."/>
            <person name="Gonzalez J."/>
            <person name="Henrissat B."/>
            <person name="Kuo A."/>
            <person name="Liang C."/>
            <person name="Lipzen A."/>
            <person name="Lutzoni F."/>
            <person name="Magnuson J."/>
            <person name="Mondo S."/>
            <person name="Nolan M."/>
            <person name="Ohm R."/>
            <person name="Pangilinan J."/>
            <person name="Park H.-J."/>
            <person name="Ramirez L."/>
            <person name="Alfaro M."/>
            <person name="Sun H."/>
            <person name="Tritt A."/>
            <person name="Yoshinaga Y."/>
            <person name="Zwiers L.-H."/>
            <person name="Turgeon B."/>
            <person name="Goodwin S."/>
            <person name="Spatafora J."/>
            <person name="Crous P."/>
            <person name="Grigoriev I."/>
        </authorList>
    </citation>
    <scope>NUCLEOTIDE SEQUENCE</scope>
    <source>
        <strain evidence="3">CBS 121739</strain>
    </source>
</reference>